<dbReference type="EMBL" id="JBHUHZ010000003">
    <property type="protein sequence ID" value="MFD2164207.1"/>
    <property type="molecule type" value="Genomic_DNA"/>
</dbReference>
<proteinExistence type="predicted"/>
<evidence type="ECO:0000313" key="3">
    <source>
        <dbReference type="Proteomes" id="UP001597387"/>
    </source>
</evidence>
<keyword evidence="1" id="KW-0732">Signal</keyword>
<accession>A0ABW4ZQV5</accession>
<dbReference type="RefSeq" id="WP_255904356.1">
    <property type="nucleotide sequence ID" value="NZ_JAFMZO010000004.1"/>
</dbReference>
<evidence type="ECO:0000256" key="1">
    <source>
        <dbReference type="SAM" id="SignalP"/>
    </source>
</evidence>
<keyword evidence="3" id="KW-1185">Reference proteome</keyword>
<sequence length="441" mass="48294">MKKYLFCIFLVCSFKSFAGIERISKGSFIVNLGISPQTKANGLKPYGLVYDLLQNFNAPVKWAINSSKSKDGIDFTYNNTPYRSGSFIVLAQYRTAEVNEAIEGWKTKGVIGETTDTEISVDIYATLNYAPKWTIDKMSGQLITPFFVNADIPASAHGGSNRTAWKTPAELTECDDIFILPHADPVWASHQNLLFWNKDRKGAIWSGCHAVSVMENIVSPDGLMSMNFLTTTGMVKYQNHLDGIPPYTYQYPADPVMQFVNKMDDASTNGSESIYLPKANGKWRPGAKLSITSPAHSQVPSLSPGPASVLAYGFGFDDPTRGLVMYQGGHYHDGGIGGGFGGTPFNSDHVALQRAFFNFSFMAVVDRQSKNVSPQITAAGLMRAETVYPVSFSVPGNVNLSDYEVEWTASSGSITTSSDKKNISYTPPSDENIALCCLQWL</sequence>
<feature type="signal peptide" evidence="1">
    <location>
        <begin position="1"/>
        <end position="18"/>
    </location>
</feature>
<gene>
    <name evidence="2" type="ORF">ACFSJU_17490</name>
</gene>
<dbReference type="Proteomes" id="UP001597387">
    <property type="component" value="Unassembled WGS sequence"/>
</dbReference>
<evidence type="ECO:0000313" key="2">
    <source>
        <dbReference type="EMBL" id="MFD2164207.1"/>
    </source>
</evidence>
<reference evidence="3" key="1">
    <citation type="journal article" date="2019" name="Int. J. Syst. Evol. Microbiol.">
        <title>The Global Catalogue of Microorganisms (GCM) 10K type strain sequencing project: providing services to taxonomists for standard genome sequencing and annotation.</title>
        <authorList>
            <consortium name="The Broad Institute Genomics Platform"/>
            <consortium name="The Broad Institute Genome Sequencing Center for Infectious Disease"/>
            <person name="Wu L."/>
            <person name="Ma J."/>
        </authorList>
    </citation>
    <scope>NUCLEOTIDE SEQUENCE [LARGE SCALE GENOMIC DNA]</scope>
    <source>
        <strain evidence="3">KCTC 42217</strain>
    </source>
</reference>
<organism evidence="2 3">
    <name type="scientific">Paradesertivirga mongoliensis</name>
    <dbReference type="NCBI Taxonomy" id="2100740"/>
    <lineage>
        <taxon>Bacteria</taxon>
        <taxon>Pseudomonadati</taxon>
        <taxon>Bacteroidota</taxon>
        <taxon>Sphingobacteriia</taxon>
        <taxon>Sphingobacteriales</taxon>
        <taxon>Sphingobacteriaceae</taxon>
        <taxon>Paradesertivirga</taxon>
    </lineage>
</organism>
<protein>
    <submittedName>
        <fullName evidence="2">Uncharacterized protein</fullName>
    </submittedName>
</protein>
<feature type="chain" id="PRO_5047462902" evidence="1">
    <location>
        <begin position="19"/>
        <end position="441"/>
    </location>
</feature>
<name>A0ABW4ZQV5_9SPHI</name>
<comment type="caution">
    <text evidence="2">The sequence shown here is derived from an EMBL/GenBank/DDBJ whole genome shotgun (WGS) entry which is preliminary data.</text>
</comment>